<dbReference type="AlphaFoldDB" id="A0A4D6X7K6"/>
<dbReference type="PIRSF" id="PIRSF028301">
    <property type="entry name" value="UCP028301"/>
    <property type="match status" value="1"/>
</dbReference>
<dbReference type="PANTHER" id="PTHR35850">
    <property type="entry name" value="CYTOPLASMIC PROTEIN-RELATED"/>
    <property type="match status" value="1"/>
</dbReference>
<name>A0A4D6X7K6_PSEPU</name>
<dbReference type="PANTHER" id="PTHR35850:SF2">
    <property type="entry name" value="TYPE VI SECRETION SYSTEM CONTRACTILE SHEATH SMALL SUBUNIT"/>
    <property type="match status" value="1"/>
</dbReference>
<organism evidence="1 2">
    <name type="scientific">Pseudomonas putida</name>
    <name type="common">Arthrobacter siderocapsulatus</name>
    <dbReference type="NCBI Taxonomy" id="303"/>
    <lineage>
        <taxon>Bacteria</taxon>
        <taxon>Pseudomonadati</taxon>
        <taxon>Pseudomonadota</taxon>
        <taxon>Gammaproteobacteria</taxon>
        <taxon>Pseudomonadales</taxon>
        <taxon>Pseudomonadaceae</taxon>
        <taxon>Pseudomonas</taxon>
    </lineage>
</organism>
<dbReference type="RefSeq" id="WP_136914036.1">
    <property type="nucleotide sequence ID" value="NZ_CP039371.1"/>
</dbReference>
<proteinExistence type="predicted"/>
<dbReference type="OrthoDB" id="9789942at2"/>
<dbReference type="Pfam" id="PF05591">
    <property type="entry name" value="T6SS_VipA"/>
    <property type="match status" value="1"/>
</dbReference>
<dbReference type="Proteomes" id="UP000298551">
    <property type="component" value="Chromosome"/>
</dbReference>
<dbReference type="InterPro" id="IPR008312">
    <property type="entry name" value="T6SS_TssB1"/>
</dbReference>
<gene>
    <name evidence="1" type="primary">tssB</name>
    <name evidence="1" type="ORF">E6B08_11100</name>
</gene>
<accession>A0A4D6X7K6</accession>
<evidence type="ECO:0000313" key="1">
    <source>
        <dbReference type="EMBL" id="QCI11872.1"/>
    </source>
</evidence>
<protein>
    <submittedName>
        <fullName evidence="1">Type VI secretion system contractile sheath small subunit</fullName>
    </submittedName>
</protein>
<sequence>MSKTMSSVAPKECINIRYVPATGNEQAEIELPHKMLVLGDFGLQDDRSLEDRPVLRIDKHSFNDVLKDADVRLDMSVPSALSPTPDAEIAVSLHFRTFNDFGPDQIARQIPELNKLLALREALVALKGPLGNVPAFRKQMQLLLSDEQTRKQLAQELGLVLETSTEG</sequence>
<dbReference type="EMBL" id="CP039371">
    <property type="protein sequence ID" value="QCI11872.1"/>
    <property type="molecule type" value="Genomic_DNA"/>
</dbReference>
<evidence type="ECO:0000313" key="2">
    <source>
        <dbReference type="Proteomes" id="UP000298551"/>
    </source>
</evidence>
<dbReference type="NCBIfam" id="TIGR03358">
    <property type="entry name" value="VI_chp_5"/>
    <property type="match status" value="1"/>
</dbReference>
<reference evidence="2" key="1">
    <citation type="submission" date="2019-04" db="EMBL/GenBank/DDBJ databases">
        <title>Genome sequence of Pseudomonas putida 1290, an auxin catabolizing strain.</title>
        <authorList>
            <person name="Laird T.S."/>
            <person name="Leveau J.H.J."/>
        </authorList>
    </citation>
    <scope>NUCLEOTIDE SEQUENCE [LARGE SCALE GENOMIC DNA]</scope>
    <source>
        <strain evidence="2">1290</strain>
    </source>
</reference>